<dbReference type="RefSeq" id="WP_249293743.1">
    <property type="nucleotide sequence ID" value="NZ_JACRSV010000001.1"/>
</dbReference>
<dbReference type="EMBL" id="JACRSV010000001">
    <property type="protein sequence ID" value="MBC8558845.1"/>
    <property type="molecule type" value="Genomic_DNA"/>
</dbReference>
<organism evidence="1 2">
    <name type="scientific">Fumia xinanensis</name>
    <dbReference type="NCBI Taxonomy" id="2763659"/>
    <lineage>
        <taxon>Bacteria</taxon>
        <taxon>Bacillati</taxon>
        <taxon>Bacillota</taxon>
        <taxon>Clostridia</taxon>
        <taxon>Eubacteriales</taxon>
        <taxon>Oscillospiraceae</taxon>
        <taxon>Fumia</taxon>
    </lineage>
</organism>
<proteinExistence type="predicted"/>
<accession>A0A926E3I3</accession>
<evidence type="ECO:0000313" key="1">
    <source>
        <dbReference type="EMBL" id="MBC8558845.1"/>
    </source>
</evidence>
<comment type="caution">
    <text evidence="1">The sequence shown here is derived from an EMBL/GenBank/DDBJ whole genome shotgun (WGS) entry which is preliminary data.</text>
</comment>
<dbReference type="AlphaFoldDB" id="A0A926E3I3"/>
<dbReference type="Proteomes" id="UP000610760">
    <property type="component" value="Unassembled WGS sequence"/>
</dbReference>
<reference evidence="1" key="1">
    <citation type="submission" date="2020-08" db="EMBL/GenBank/DDBJ databases">
        <title>Genome public.</title>
        <authorList>
            <person name="Liu C."/>
            <person name="Sun Q."/>
        </authorList>
    </citation>
    <scope>NUCLEOTIDE SEQUENCE</scope>
    <source>
        <strain evidence="1">NSJ-33</strain>
    </source>
</reference>
<gene>
    <name evidence="1" type="ORF">H8710_02050</name>
</gene>
<sequence length="77" mass="8769">MKTDLLDELALKLGCSYLSDLKCAQNLQKIQALLERMGPEEFSIKEWDYVLSYLLDREVYVQTPAEAAAVLSLDKTE</sequence>
<protein>
    <submittedName>
        <fullName evidence="1">Uncharacterized protein</fullName>
    </submittedName>
</protein>
<keyword evidence="2" id="KW-1185">Reference proteome</keyword>
<evidence type="ECO:0000313" key="2">
    <source>
        <dbReference type="Proteomes" id="UP000610760"/>
    </source>
</evidence>
<name>A0A926E3I3_9FIRM</name>